<proteinExistence type="predicted"/>
<dbReference type="Proteomes" id="UP001409585">
    <property type="component" value="Unassembled WGS sequence"/>
</dbReference>
<dbReference type="NCBIfam" id="TIGR00847">
    <property type="entry name" value="ccoS"/>
    <property type="match status" value="1"/>
</dbReference>
<dbReference type="AlphaFoldDB" id="A0AAV3TZ74"/>
<dbReference type="PANTHER" id="PTHR41532">
    <property type="entry name" value="FIXS PROTEIN"/>
    <property type="match status" value="1"/>
</dbReference>
<keyword evidence="4" id="KW-1185">Reference proteome</keyword>
<accession>A0AAV3TZ74</accession>
<gene>
    <name evidence="3" type="primary">ccoS</name>
    <name evidence="3" type="ORF">GCM10025791_08910</name>
</gene>
<dbReference type="EMBL" id="BAABLX010000007">
    <property type="protein sequence ID" value="GAA4934284.1"/>
    <property type="molecule type" value="Genomic_DNA"/>
</dbReference>
<evidence type="ECO:0000313" key="3">
    <source>
        <dbReference type="EMBL" id="GAA4934284.1"/>
    </source>
</evidence>
<evidence type="ECO:0000256" key="2">
    <source>
        <dbReference type="SAM" id="Phobius"/>
    </source>
</evidence>
<protein>
    <submittedName>
        <fullName evidence="3">Cbb3-type cytochrome oxidase assembly protein CcoS</fullName>
    </submittedName>
</protein>
<feature type="transmembrane region" description="Helical" evidence="2">
    <location>
        <begin position="6"/>
        <end position="26"/>
    </location>
</feature>
<comment type="caution">
    <text evidence="3">The sequence shown here is derived from an EMBL/GenBank/DDBJ whole genome shotgun (WGS) entry which is preliminary data.</text>
</comment>
<reference evidence="4" key="1">
    <citation type="journal article" date="2019" name="Int. J. Syst. Evol. Microbiol.">
        <title>The Global Catalogue of Microorganisms (GCM) 10K type strain sequencing project: providing services to taxonomists for standard genome sequencing and annotation.</title>
        <authorList>
            <consortium name="The Broad Institute Genomics Platform"/>
            <consortium name="The Broad Institute Genome Sequencing Center for Infectious Disease"/>
            <person name="Wu L."/>
            <person name="Ma J."/>
        </authorList>
    </citation>
    <scope>NUCLEOTIDE SEQUENCE [LARGE SCALE GENOMIC DNA]</scope>
    <source>
        <strain evidence="4">JCM 19134</strain>
    </source>
</reference>
<dbReference type="PANTHER" id="PTHR41532:SF1">
    <property type="entry name" value="FIXS PROTEIN"/>
    <property type="match status" value="1"/>
</dbReference>
<dbReference type="Pfam" id="PF03597">
    <property type="entry name" value="FixS"/>
    <property type="match status" value="1"/>
</dbReference>
<keyword evidence="2" id="KW-1133">Transmembrane helix</keyword>
<feature type="region of interest" description="Disordered" evidence="1">
    <location>
        <begin position="44"/>
        <end position="66"/>
    </location>
</feature>
<organism evidence="3 4">
    <name type="scientific">Halioxenophilus aromaticivorans</name>
    <dbReference type="NCBI Taxonomy" id="1306992"/>
    <lineage>
        <taxon>Bacteria</taxon>
        <taxon>Pseudomonadati</taxon>
        <taxon>Pseudomonadota</taxon>
        <taxon>Gammaproteobacteria</taxon>
        <taxon>Alteromonadales</taxon>
        <taxon>Alteromonadaceae</taxon>
        <taxon>Halioxenophilus</taxon>
    </lineage>
</organism>
<keyword evidence="2" id="KW-0472">Membrane</keyword>
<name>A0AAV3TZ74_9ALTE</name>
<dbReference type="RefSeq" id="WP_345417685.1">
    <property type="nucleotide sequence ID" value="NZ_AP031496.1"/>
</dbReference>
<evidence type="ECO:0000256" key="1">
    <source>
        <dbReference type="SAM" id="MobiDB-lite"/>
    </source>
</evidence>
<evidence type="ECO:0000313" key="4">
    <source>
        <dbReference type="Proteomes" id="UP001409585"/>
    </source>
</evidence>
<dbReference type="InterPro" id="IPR004714">
    <property type="entry name" value="Cyt_oxidase_maturation_cbb3"/>
</dbReference>
<keyword evidence="2" id="KW-0812">Transmembrane</keyword>
<sequence>MEILYLLVPIALVFIFFAVKVLFWAINSGQYDDLDTEASKILFDDKPKSKPTASDKAEQEKPQGEP</sequence>